<evidence type="ECO:0000256" key="1">
    <source>
        <dbReference type="ARBA" id="ARBA00004123"/>
    </source>
</evidence>
<evidence type="ECO:0000256" key="9">
    <source>
        <dbReference type="SAM" id="MobiDB-lite"/>
    </source>
</evidence>
<dbReference type="Proteomes" id="UP000191024">
    <property type="component" value="Chromosome C"/>
</dbReference>
<protein>
    <recommendedName>
        <fullName evidence="3 8">Mediator of RNA polymerase II transcription subunit 4</fullName>
    </recommendedName>
    <alternativeName>
        <fullName evidence="7 8">Mediator complex subunit 4</fullName>
    </alternativeName>
</protein>
<keyword evidence="5 8" id="KW-0804">Transcription</keyword>
<gene>
    <name evidence="8" type="primary">MED4</name>
    <name evidence="10" type="ORF">LAMI_0C06502G</name>
</gene>
<dbReference type="InterPro" id="IPR019258">
    <property type="entry name" value="Mediator_Med4"/>
</dbReference>
<dbReference type="GO" id="GO:0070847">
    <property type="term" value="C:core mediator complex"/>
    <property type="evidence" value="ECO:0007669"/>
    <property type="project" value="TreeGrafter"/>
</dbReference>
<keyword evidence="6 8" id="KW-0539">Nucleus</keyword>
<proteinExistence type="inferred from homology"/>
<feature type="compositionally biased region" description="Polar residues" evidence="9">
    <location>
        <begin position="219"/>
        <end position="231"/>
    </location>
</feature>
<comment type="similarity">
    <text evidence="2 8">Belongs to the Mediator complex subunit 4 family.</text>
</comment>
<organism evidence="10 11">
    <name type="scientific">Lachancea mirantina</name>
    <dbReference type="NCBI Taxonomy" id="1230905"/>
    <lineage>
        <taxon>Eukaryota</taxon>
        <taxon>Fungi</taxon>
        <taxon>Dikarya</taxon>
        <taxon>Ascomycota</taxon>
        <taxon>Saccharomycotina</taxon>
        <taxon>Saccharomycetes</taxon>
        <taxon>Saccharomycetales</taxon>
        <taxon>Saccharomycetaceae</taxon>
        <taxon>Lachancea</taxon>
    </lineage>
</organism>
<feature type="compositionally biased region" description="Acidic residues" evidence="9">
    <location>
        <begin position="237"/>
        <end position="251"/>
    </location>
</feature>
<evidence type="ECO:0000256" key="2">
    <source>
        <dbReference type="ARBA" id="ARBA00009626"/>
    </source>
</evidence>
<keyword evidence="4 8" id="KW-0805">Transcription regulation</keyword>
<dbReference type="GO" id="GO:0016592">
    <property type="term" value="C:mediator complex"/>
    <property type="evidence" value="ECO:0007669"/>
    <property type="project" value="InterPro"/>
</dbReference>
<feature type="region of interest" description="Disordered" evidence="9">
    <location>
        <begin position="189"/>
        <end position="251"/>
    </location>
</feature>
<evidence type="ECO:0000313" key="10">
    <source>
        <dbReference type="EMBL" id="SCU84164.1"/>
    </source>
</evidence>
<comment type="function">
    <text evidence="8">Component of the Mediator complex, a coactivator involved in the regulated transcription of nearly all RNA polymerase II-dependent genes. Mediator functions as a bridge to convey information from gene-specific regulatory proteins to the basal RNA polymerase II transcription machinery. Mediator is recruited to promoters by direct interactions with regulatory proteins and serves as a scaffold for the assembly of a functional preinitiation complex with RNA polymerase II and the general transcription factors.</text>
</comment>
<evidence type="ECO:0000313" key="11">
    <source>
        <dbReference type="Proteomes" id="UP000191024"/>
    </source>
</evidence>
<reference evidence="11" key="1">
    <citation type="submission" date="2016-03" db="EMBL/GenBank/DDBJ databases">
        <authorList>
            <person name="Devillers H."/>
        </authorList>
    </citation>
    <scope>NUCLEOTIDE SEQUENCE [LARGE SCALE GENOMIC DNA]</scope>
</reference>
<dbReference type="PANTHER" id="PTHR13208">
    <property type="entry name" value="MEDIATOR OF RNA POLYMERASE II TRANSCRIPTION SUBUNIT 4"/>
    <property type="match status" value="1"/>
</dbReference>
<evidence type="ECO:0000256" key="8">
    <source>
        <dbReference type="RuleBase" id="RU364141"/>
    </source>
</evidence>
<evidence type="ECO:0000256" key="6">
    <source>
        <dbReference type="ARBA" id="ARBA00023242"/>
    </source>
</evidence>
<dbReference type="EMBL" id="LT598466">
    <property type="protein sequence ID" value="SCU84164.1"/>
    <property type="molecule type" value="Genomic_DNA"/>
</dbReference>
<evidence type="ECO:0000256" key="7">
    <source>
        <dbReference type="ARBA" id="ARBA00031257"/>
    </source>
</evidence>
<dbReference type="AlphaFoldDB" id="A0A1G4J3B1"/>
<evidence type="ECO:0000256" key="4">
    <source>
        <dbReference type="ARBA" id="ARBA00023015"/>
    </source>
</evidence>
<evidence type="ECO:0000256" key="5">
    <source>
        <dbReference type="ARBA" id="ARBA00023163"/>
    </source>
</evidence>
<dbReference type="GO" id="GO:0006357">
    <property type="term" value="P:regulation of transcription by RNA polymerase II"/>
    <property type="evidence" value="ECO:0007669"/>
    <property type="project" value="InterPro"/>
</dbReference>
<keyword evidence="8" id="KW-0010">Activator</keyword>
<name>A0A1G4J3B1_9SACH</name>
<dbReference type="GO" id="GO:0003712">
    <property type="term" value="F:transcription coregulator activity"/>
    <property type="evidence" value="ECO:0007669"/>
    <property type="project" value="InterPro"/>
</dbReference>
<sequence length="251" mass="27937">MSALGSHLSSGPKESTQEDNSLFKVEIYGCVSEFEEILSELATSVDRFKPDLSKAQELVEADQKLSQAVSKFSTYDEIASKLKDLDKQRAETEQQTTQILEVLIACHDELNSIPMIEQVEFERNTMLNERQKVHSNVLLDYAMKLAKFTHVPPTFDKTAVGPNNFIWPAEDAMRRGMLAMASIMASAEPRVMGSGAEETVDDDTDLKGPEPVHPRGTSFEFNGQHNGGENSKNAEESGMDLDLDLFNPDEF</sequence>
<keyword evidence="11" id="KW-1185">Reference proteome</keyword>
<dbReference type="PANTHER" id="PTHR13208:SF2">
    <property type="entry name" value="MEDIATOR OF RNA POLYMERASE II TRANSCRIPTION SUBUNIT 4"/>
    <property type="match status" value="1"/>
</dbReference>
<evidence type="ECO:0000256" key="3">
    <source>
        <dbReference type="ARBA" id="ARBA00020629"/>
    </source>
</evidence>
<comment type="subunit">
    <text evidence="8">Component of the Mediator complex.</text>
</comment>
<comment type="subcellular location">
    <subcellularLocation>
        <location evidence="1 8">Nucleus</location>
    </subcellularLocation>
</comment>
<dbReference type="Pfam" id="PF10018">
    <property type="entry name" value="Med4"/>
    <property type="match status" value="1"/>
</dbReference>
<dbReference type="STRING" id="1230905.A0A1G4J3B1"/>
<accession>A0A1G4J3B1</accession>
<dbReference type="OrthoDB" id="1929813at2759"/>